<gene>
    <name evidence="1" type="ORF">BaRGS_00025270</name>
</gene>
<protein>
    <submittedName>
        <fullName evidence="1">Uncharacterized protein</fullName>
    </submittedName>
</protein>
<name>A0ABD0K936_9CAEN</name>
<dbReference type="AlphaFoldDB" id="A0ABD0K936"/>
<dbReference type="Proteomes" id="UP001519460">
    <property type="component" value="Unassembled WGS sequence"/>
</dbReference>
<keyword evidence="2" id="KW-1185">Reference proteome</keyword>
<sequence length="90" mass="10407">MTVRNYPRQCLDFFINSLYFISRRQLEVHQTLLNTVQVPDPCHKSVRTPPACACTAQEVFTPRSGTSRRPFRCHFGQEQHAAPTVLFRTV</sequence>
<comment type="caution">
    <text evidence="1">The sequence shown here is derived from an EMBL/GenBank/DDBJ whole genome shotgun (WGS) entry which is preliminary data.</text>
</comment>
<evidence type="ECO:0000313" key="2">
    <source>
        <dbReference type="Proteomes" id="UP001519460"/>
    </source>
</evidence>
<evidence type="ECO:0000313" key="1">
    <source>
        <dbReference type="EMBL" id="KAK7483471.1"/>
    </source>
</evidence>
<reference evidence="1 2" key="1">
    <citation type="journal article" date="2023" name="Sci. Data">
        <title>Genome assembly of the Korean intertidal mud-creeper Batillaria attramentaria.</title>
        <authorList>
            <person name="Patra A.K."/>
            <person name="Ho P.T."/>
            <person name="Jun S."/>
            <person name="Lee S.J."/>
            <person name="Kim Y."/>
            <person name="Won Y.J."/>
        </authorList>
    </citation>
    <scope>NUCLEOTIDE SEQUENCE [LARGE SCALE GENOMIC DNA]</scope>
    <source>
        <strain evidence="1">Wonlab-2016</strain>
    </source>
</reference>
<accession>A0ABD0K936</accession>
<organism evidence="1 2">
    <name type="scientific">Batillaria attramentaria</name>
    <dbReference type="NCBI Taxonomy" id="370345"/>
    <lineage>
        <taxon>Eukaryota</taxon>
        <taxon>Metazoa</taxon>
        <taxon>Spiralia</taxon>
        <taxon>Lophotrochozoa</taxon>
        <taxon>Mollusca</taxon>
        <taxon>Gastropoda</taxon>
        <taxon>Caenogastropoda</taxon>
        <taxon>Sorbeoconcha</taxon>
        <taxon>Cerithioidea</taxon>
        <taxon>Batillariidae</taxon>
        <taxon>Batillaria</taxon>
    </lineage>
</organism>
<proteinExistence type="predicted"/>
<dbReference type="EMBL" id="JACVVK020000226">
    <property type="protein sequence ID" value="KAK7483471.1"/>
    <property type="molecule type" value="Genomic_DNA"/>
</dbReference>